<evidence type="ECO:0000256" key="2">
    <source>
        <dbReference type="SAM" id="SignalP"/>
    </source>
</evidence>
<evidence type="ECO:0000313" key="5">
    <source>
        <dbReference type="Proteomes" id="UP000767947"/>
    </source>
</evidence>
<dbReference type="Gene3D" id="2.80.10.50">
    <property type="match status" value="3"/>
</dbReference>
<keyword evidence="1 2" id="KW-0732">Signal</keyword>
<comment type="caution">
    <text evidence="4">The sequence shown here is derived from an EMBL/GenBank/DDBJ whole genome shotgun (WGS) entry which is preliminary data.</text>
</comment>
<reference evidence="4 5" key="1">
    <citation type="submission" date="2020-02" db="EMBL/GenBank/DDBJ databases">
        <title>Flavobacterium sp. genome.</title>
        <authorList>
            <person name="Jung H.S."/>
            <person name="Baek J.H."/>
            <person name="Jeon C.O."/>
        </authorList>
    </citation>
    <scope>NUCLEOTIDE SEQUENCE [LARGE SCALE GENOMIC DNA]</scope>
    <source>
        <strain evidence="4 5">SE-s27</strain>
    </source>
</reference>
<dbReference type="Pfam" id="PF18962">
    <property type="entry name" value="Por_Secre_tail"/>
    <property type="match status" value="1"/>
</dbReference>
<sequence length="500" mass="54399">MKNIFFLLFASSCFPQAGSYDTTFGSNGKSTHCLEEWQTYNNMDADFQSTGKIISYSTNYSAVGASLVRWNTNGSLDTTFGVNGFINFMQSGVFINGGHLPFDMVIQPDDKIIIMGTQQNDVYYNSFWVARLLPNGELDTSFNGTGYKDVLFGTTQGGGTCVALQPDGKILLGGSSGNTADLFAVARLNSDGSFDTDFGINGKTQIAFNGTESFIQSMALQADGKIVLGGYTVAPTKDFALARINSNGTLDTTFGTNGKMITTLSTTHGDVITDLIIEPDGKIVAGGIYSYEFNSRVCLVRYTSSGSIDNSFGTNGIFINANYYSRNCSLARQLDGKFVSASGWDGTYFIVARYNNNGTLDTAFGDTGYVNAFYGYAAKILLQSDDKIVVTGTIFNSDDQVCTAIIRLNPGTLSVEEFEDEEVVVYPNPSNGIFQLTFNEAFSEKIEYSVYDVLGKIIVEKENSNDLDATEVNLENYPAGIYLLRMKIGEVVVNKKLLKN</sequence>
<gene>
    <name evidence="4" type="ORF">G6042_12080</name>
</gene>
<evidence type="ECO:0000259" key="3">
    <source>
        <dbReference type="Pfam" id="PF18962"/>
    </source>
</evidence>
<dbReference type="InterPro" id="IPR013431">
    <property type="entry name" value="Delta_60_rpt"/>
</dbReference>
<proteinExistence type="predicted"/>
<organism evidence="4 5">
    <name type="scientific">Flavobacterium solisilvae</name>
    <dbReference type="NCBI Taxonomy" id="1852019"/>
    <lineage>
        <taxon>Bacteria</taxon>
        <taxon>Pseudomonadati</taxon>
        <taxon>Bacteroidota</taxon>
        <taxon>Flavobacteriia</taxon>
        <taxon>Flavobacteriales</taxon>
        <taxon>Flavobacteriaceae</taxon>
        <taxon>Flavobacterium</taxon>
    </lineage>
</organism>
<evidence type="ECO:0000256" key="1">
    <source>
        <dbReference type="ARBA" id="ARBA00022729"/>
    </source>
</evidence>
<dbReference type="RefSeq" id="WP_169524684.1">
    <property type="nucleotide sequence ID" value="NZ_JAAMPT010000208.1"/>
</dbReference>
<dbReference type="EMBL" id="JAAMPT010000208">
    <property type="protein sequence ID" value="NMH26003.1"/>
    <property type="molecule type" value="Genomic_DNA"/>
</dbReference>
<keyword evidence="5" id="KW-1185">Reference proteome</keyword>
<dbReference type="Proteomes" id="UP000767947">
    <property type="component" value="Unassembled WGS sequence"/>
</dbReference>
<feature type="signal peptide" evidence="2">
    <location>
        <begin position="1"/>
        <end position="17"/>
    </location>
</feature>
<feature type="domain" description="Secretion system C-terminal sorting" evidence="3">
    <location>
        <begin position="425"/>
        <end position="497"/>
    </location>
</feature>
<name>A0ABX1QXY5_9FLAO</name>
<dbReference type="SUPFAM" id="SSF82171">
    <property type="entry name" value="DPP6 N-terminal domain-like"/>
    <property type="match status" value="1"/>
</dbReference>
<dbReference type="NCBIfam" id="TIGR02608">
    <property type="entry name" value="delta_60_rpt"/>
    <property type="match status" value="7"/>
</dbReference>
<accession>A0ABX1QXY5</accession>
<protein>
    <submittedName>
        <fullName evidence="4">T9SS type A sorting domain-containing protein</fullName>
    </submittedName>
</protein>
<evidence type="ECO:0000313" key="4">
    <source>
        <dbReference type="EMBL" id="NMH26003.1"/>
    </source>
</evidence>
<dbReference type="Pfam" id="PF17164">
    <property type="entry name" value="DUF5122"/>
    <property type="match status" value="7"/>
</dbReference>
<dbReference type="NCBIfam" id="TIGR04183">
    <property type="entry name" value="Por_Secre_tail"/>
    <property type="match status" value="1"/>
</dbReference>
<dbReference type="InterPro" id="IPR026444">
    <property type="entry name" value="Secre_tail"/>
</dbReference>
<feature type="chain" id="PRO_5046050290" evidence="2">
    <location>
        <begin position="18"/>
        <end position="500"/>
    </location>
</feature>